<dbReference type="Gene3D" id="3.80.30.30">
    <property type="match status" value="1"/>
</dbReference>
<name>A0A0F0CP13_9BACT</name>
<evidence type="ECO:0000313" key="1">
    <source>
        <dbReference type="EMBL" id="KJJ85012.1"/>
    </source>
</evidence>
<dbReference type="InterPro" id="IPR007197">
    <property type="entry name" value="rSAM"/>
</dbReference>
<dbReference type="SFLD" id="SFLDS00029">
    <property type="entry name" value="Radical_SAM"/>
    <property type="match status" value="1"/>
</dbReference>
<evidence type="ECO:0000313" key="2">
    <source>
        <dbReference type="Proteomes" id="UP000033428"/>
    </source>
</evidence>
<dbReference type="Pfam" id="PF20903">
    <property type="entry name" value="SPL"/>
    <property type="match status" value="1"/>
</dbReference>
<sequence length="457" mass="53781">MDIHKNNQVETEIEEFLSRVPIRLGVNKYNELKRLLYEICLRDSISCGILLKNLRLEEIILEGKNDVFHKLKKRLIWARYPSFKGGLKTRASTLGICRFESPSWNGMLSPKKIFIEKSVRNYTWTNDFIYNFPSADIREIETFRDVEKSLSKMKHAQRYSARQDNIFLVKNKDAFIKSCPCTKKYKSCAYWVLNIGFGCPIDCSYCFLQLYSNSPGIILPANIEDYYEYIRDFDKRARGKIRIGTGEFTDSLAFDRYTKYSRLLISFFKELKYLTLELKTKTSEIGGLLDSAPNDNIVVSWSMNTDIISDRYERGADTIAERISAAIKAARKGYKIGFHFDPIVFYRGWHADYKNIIARIFSNNILNNNTAWISLGTLRYTPGLKEVAEERFFDNRIYYEGEFFIDDDGKFRYPEEIRKDIYGKMIEWVRAFNKSVWIYLCMEPKEMWSELGIQDWK</sequence>
<dbReference type="InterPro" id="IPR049539">
    <property type="entry name" value="SPL"/>
</dbReference>
<gene>
    <name evidence="1" type="ORF">OMAG_001119</name>
</gene>
<dbReference type="CDD" id="cd01335">
    <property type="entry name" value="Radical_SAM"/>
    <property type="match status" value="1"/>
</dbReference>
<dbReference type="GO" id="GO:1904047">
    <property type="term" value="F:S-adenosyl-L-methionine binding"/>
    <property type="evidence" value="ECO:0007669"/>
    <property type="project" value="TreeGrafter"/>
</dbReference>
<dbReference type="AlphaFoldDB" id="A0A0F0CP13"/>
<dbReference type="PANTHER" id="PTHR37822">
    <property type="entry name" value="SPORE PHOTOPRODUCT LYASE-RELATED"/>
    <property type="match status" value="1"/>
</dbReference>
<organism evidence="1 2">
    <name type="scientific">Candidatus Omnitrophus magneticus</name>
    <dbReference type="NCBI Taxonomy" id="1609969"/>
    <lineage>
        <taxon>Bacteria</taxon>
        <taxon>Pseudomonadati</taxon>
        <taxon>Candidatus Omnitrophota</taxon>
        <taxon>Candidatus Omnitrophus</taxon>
    </lineage>
</organism>
<protein>
    <submittedName>
        <fullName evidence="1">DNA repair photolyase-like protein</fullName>
    </submittedName>
</protein>
<dbReference type="GO" id="GO:0042601">
    <property type="term" value="C:endospore-forming forespore"/>
    <property type="evidence" value="ECO:0007669"/>
    <property type="project" value="TreeGrafter"/>
</dbReference>
<keyword evidence="2" id="KW-1185">Reference proteome</keyword>
<dbReference type="GO" id="GO:0003913">
    <property type="term" value="F:DNA photolyase activity"/>
    <property type="evidence" value="ECO:0007669"/>
    <property type="project" value="TreeGrafter"/>
</dbReference>
<accession>A0A0F0CP13</accession>
<dbReference type="GO" id="GO:0051539">
    <property type="term" value="F:4 iron, 4 sulfur cluster binding"/>
    <property type="evidence" value="ECO:0007669"/>
    <property type="project" value="TreeGrafter"/>
</dbReference>
<proteinExistence type="predicted"/>
<dbReference type="Gene3D" id="3.40.50.12110">
    <property type="match status" value="1"/>
</dbReference>
<dbReference type="Proteomes" id="UP000033428">
    <property type="component" value="Unassembled WGS sequence"/>
</dbReference>
<dbReference type="EMBL" id="JYNY01000230">
    <property type="protein sequence ID" value="KJJ85012.1"/>
    <property type="molecule type" value="Genomic_DNA"/>
</dbReference>
<dbReference type="PANTHER" id="PTHR37822:SF2">
    <property type="entry name" value="SPORE PHOTOPRODUCT LYASE"/>
    <property type="match status" value="1"/>
</dbReference>
<dbReference type="InterPro" id="IPR058240">
    <property type="entry name" value="rSAM_sf"/>
</dbReference>
<dbReference type="SUPFAM" id="SSF102114">
    <property type="entry name" value="Radical SAM enzymes"/>
    <property type="match status" value="1"/>
</dbReference>
<comment type="caution">
    <text evidence="1">The sequence shown here is derived from an EMBL/GenBank/DDBJ whole genome shotgun (WGS) entry which is preliminary data.</text>
</comment>
<keyword evidence="1" id="KW-0456">Lyase</keyword>
<reference evidence="1 2" key="1">
    <citation type="submission" date="2015-02" db="EMBL/GenBank/DDBJ databases">
        <title>Single-cell genomics of uncultivated deep-branching MTB reveals a conserved set of magnetosome genes.</title>
        <authorList>
            <person name="Kolinko S."/>
            <person name="Richter M."/>
            <person name="Glockner F.O."/>
            <person name="Brachmann A."/>
            <person name="Schuler D."/>
        </authorList>
    </citation>
    <scope>NUCLEOTIDE SEQUENCE [LARGE SCALE GENOMIC DNA]</scope>
    <source>
        <strain evidence="1">SKK-01</strain>
    </source>
</reference>